<feature type="region of interest" description="Disordered" evidence="4">
    <location>
        <begin position="1291"/>
        <end position="1321"/>
    </location>
</feature>
<dbReference type="FunFam" id="2.130.10.10:FF:000292">
    <property type="entry name" value="Lysosomal trafficking regulator"/>
    <property type="match status" value="1"/>
</dbReference>
<dbReference type="PROSITE" id="PS50197">
    <property type="entry name" value="BEACH"/>
    <property type="match status" value="1"/>
</dbReference>
<dbReference type="InterPro" id="IPR036372">
    <property type="entry name" value="BEACH_dom_sf"/>
</dbReference>
<dbReference type="Pfam" id="PF14844">
    <property type="entry name" value="PH_BEACH"/>
    <property type="match status" value="1"/>
</dbReference>
<dbReference type="SUPFAM" id="SSF48371">
    <property type="entry name" value="ARM repeat"/>
    <property type="match status" value="2"/>
</dbReference>
<dbReference type="PROSITE" id="PS50294">
    <property type="entry name" value="WD_REPEATS_REGION"/>
    <property type="match status" value="1"/>
</dbReference>
<keyword evidence="2" id="KW-0677">Repeat</keyword>
<dbReference type="InterPro" id="IPR001680">
    <property type="entry name" value="WD40_rpt"/>
</dbReference>
<reference evidence="8" key="1">
    <citation type="submission" date="2025-08" db="UniProtKB">
        <authorList>
            <consortium name="RefSeq"/>
        </authorList>
    </citation>
    <scope>IDENTIFICATION</scope>
    <source>
        <tissue evidence="8">Gonad</tissue>
    </source>
</reference>
<evidence type="ECO:0000259" key="5">
    <source>
        <dbReference type="PROSITE" id="PS50197"/>
    </source>
</evidence>
<dbReference type="RefSeq" id="XP_019624632.1">
    <property type="nucleotide sequence ID" value="XM_019769073.1"/>
</dbReference>
<feature type="domain" description="BEACH" evidence="5">
    <location>
        <begin position="3277"/>
        <end position="3579"/>
    </location>
</feature>
<feature type="region of interest" description="Disordered" evidence="4">
    <location>
        <begin position="2214"/>
        <end position="2235"/>
    </location>
</feature>
<feature type="compositionally biased region" description="Basic residues" evidence="4">
    <location>
        <begin position="978"/>
        <end position="990"/>
    </location>
</feature>
<name>A0A6P4Z0Q4_BRABE</name>
<feature type="region of interest" description="Disordered" evidence="4">
    <location>
        <begin position="2158"/>
        <end position="2180"/>
    </location>
</feature>
<dbReference type="SMART" id="SM00320">
    <property type="entry name" value="WD40"/>
    <property type="match status" value="5"/>
</dbReference>
<sequence length="3956" mass="438350">MDQKRVDSTVMEAWKAFRAEQGGTSSQDSEKKKKLERFLKLLLVQAEKQELYFLNDQEQSWDSGTVCNVLAQEFLSDVHECCSAEDGEKTLVSYLLSGNGCLLVQALNILPLQGLSCGSDLCSLLVSLLPLLVRVPLPTSQPESDVFLEDIDSCLHPLKVHFRRKNRSKKNFSWKDYFENNSSEVKNEPRTRKGLSSRRLRHLKQWSRDEDPSADQENSSVESDTEGSEMYSRSKSSVVEHENMWMHSDDTFGFDGNNPLTTPRIIAGKISPDMGVGDMYEERDFTYKPKTIRPAYHLSRRDIDNGPVEQWTFMDMSAFELCQVLLSLLEKLSHSELAHGTYGSNPASTVLHQLTHMMASLSQSLYKETGNTAGMVDEEETDFVDGWSDVATASLQRMILRNVLTLCSLSCTKPSGISELAGSGIIATLLDAAKEAHSKISRKEEETKARSTDPADTKNSNGVLNDAKANNNDGGSGPTSSYSTHQNGTGNEHDTNILLTSALALPSGTILLVHEILRGVLMLINSIVQTLPINLTFLSQALNLLNEFSASSGYQLVLQTISQLEELLTHLGDPAEAGRVRDCITSLITAMFKVVISMKKAKVDYVHIMTCLRRKHKRCEYGRYIHHHHDICGLSSSSYEQLAHTLNDSQFSPDSQYMSGSQMNFGPRGRGSATRCCIAVASETLLQLLSNTSSRFIHMRVLAGIDNVGVCCCMLPFQVLRPVLGSLPSYQPNMRAYALSVLSRILLEQLGGMELNSLRYESCTVCGSTTVPSTPVYDLTVSSTESTASTTATTESAFYSITDTGRTFCIMSKWEALGQYQELLHLEDSGVSVQVARHLLHLVANANEGVRKEFFIQVYLPLLQEAPAVFRASEQSVKADSPSRAVMECCLLAFPVLLTSPSSQHLFLSCGGVHQLAQLLHVASVRPAVLQVFEVLLQPDDHCHQSRQASPAPGSRRSSLEVSTSSLSSIHSGGLPFPHRRPSSSPRKRSGPSDGHKMSGNVVTVLVKLALNMVSETQASQSLVDSSLNQTPWDREVPYGVNSAAALHMNLLLSSTPLNVDNVRLPSDENLGMVADVWRTCGQLFCTIPTFRDCFLQQGGYTCASHLLTLTVNSFCTSELHDGSTLTASTATTDVVSSDDLQEETVSPDIDSISVQSNLTDRTLKDASLSGEKGDFYYILSLFESTLAICLKTSSSVAAAGGAEDTHNAVKPMTVDQVIQCIKVPLLQSGLASSPYGYALCDTLLNAATLKLASPDGPPAILTLPDMSLDGNDELLDEDLFLEELQAISDTGSEQSDRWSVEEGYEADSERDMDDSKSCSRQQRSLSSVSMEMFSDHAHPTVLMYPQLCSLTLDLLVSSDSGCNANVVCRVLDRLCCLVKGSEANSATLYKQDVVEKLLKGFKSVLTSKDDSSSRERTLLLELFMALSQHTISAQELTRFFALFHGRELPLDCLLSTMLKLTPSMTAQPSHILSFPTVVPPTPKPDAPATARPQGSPKRPDTLNIPDRGADGKAGTSSSAWQRAPVQIPIKNNVTWPPRGRGLSLSMWLRLESVCRTPGLNGGNGRRGKKNKSVMFRDSSSDSMDTDKSDPSSPRHSTDKLHSSGYLHLVSCGSKTLMMQTWADTSTGTLTFRICVDPDDGKQPGTLTETTCPGMLVCGQWQHLCLSYCETMDAKNVFGTVCLVVDGHLEREVLLEYTPPPSKKQKLSSQAPKMHCLLGHCTQTDHPVTGTWSTGNIMVFNDILQRDQAFQLYSLGPDAGCLSHCRCAWELQSVPSLITKESLRAGIRADLLTGQRSLNINQIKENLVAVYSPKAPATFNYYSSTAPPTRSLTNLLTKDPPSRKTSLDPLMETPAALPVTAVTELQTQVHRGLQNAVHEVGGVGVFLFLYAKVVELSEDEETQAQALHLLFLVQQHNQRLAKEFSDMDGCHLLGRVLLKDRCKVGFHTLKVLLDACCDSSVMEVSANDTYSISPESDAIIQDTTVVSELLLAWRIWQNADVTVWQALLTVLETLIRDNHPHQMFNIRQLLSINIVHKLLQTRQEHQSEDLPSLPPAICQSFVSIVQCTLGCPPDLNLLTAVCDFLLAVHPAINTFVCHAPSSFYFTLHSGTHQQYMQKLFRSQSVLVTGQERPSADPLSSSTPLRALDKIKRNSLHQDIIPEEQTVTSDSDSGRKAYSAQPATLKRTGIIRSLSMPNSPAVVRRRIRKRLSFEEGGVSKAARSDSDSSDSSGRGTQELANGIMFTLSSDIADGHLRVGNSQDDRSRHTYVSFPLGSYDKDEKISTEGSNVLESGVDIDTENTSNEPALSTVVSRQSTPSDQDSNPEADQAMQDALNELPSGEIISDEDDRRSRSISESSSGSLDEWENLPHPNSPLSLALNAALQDSGQESRQVQQEDGVAMVCTGLLNLMCGVFVTLPDAMLDQVMGNILKPETLVVLAHHHSSSIRTAIIKLLGIYFQRAKEEQFNAFMKVRGFFLLANQLHQHSATRELVEACLSVIVGKPVGLDEDIDVSCVQHMTGLQQHTVVPLLALLENCIHDTAVCHNTLCVLIQLFESSEVMAAIMMENGLVWALCNVISAMNSPQISLPRDDLLLLVGDVQHFLACVVVRACSMTGVQNFQVLEDMVTLLGRVEDMERDRQPEGSQSVAVERVRNIQYHLLQAVLSYIEGAFNDTLDETLVSISLPQVTTTEPNNREQMGRRQSYPPGYGDIQSPPLSPTNSLSPPVAFPPLYSLENNDSMNLSESGSLPSGLRQGEGKCLSLDSKRRYSAQSETMVLSLKRRSSLAETPVLHGREGSTVTEGEIVQRIQRVCVLAVNLLSFSDPGRKGRDSVHRVEFLEPMTSELSTMLTSEREFTRSLFQLMLRGVASTLESSRGASRRRWHRIMWSSRDCMRVQLGRLMVHMMGPRQPLEQRVYALKVVHEPNSKQILNTVLHTNLSHGQKVVVYLYYLLFYHKDQLNEKERTDGKTLMRLLDQINFQPIPLGELSPETLHSIDEDQKSWDKDEISAKTSWRKRRITIQNKLIKSTGELAKQISGFAMEVTQAVVLSQNMERKKLLEHMKESMTQDLSVRRAWHALIQQLTHERAVWFNPESQPSSWQLDPTEGPCRVRQRLQRCHLNLSNKYFLPEAQRTEGDREPSQQLSYLFEDSNQSDDSTTLRHRLHTNEAIRYTHRCTNVTPSNEATGEILIGENSVYFVGDEPILDLNSTQFLQGDREVLSMSWLYEDIKEVHKRWYQLRDNALEIFLTTGRTLLLAFETQKDRDMVCRQVLAMDLPNLVAYDNLQAITQMWKIGQMTNFEYLTHLNKHSGRSFNDLMQYPVFPFVLGDYTSDTINLTNPKVYRELAKPIAVQDKSREQRYIDNYEWLRMEHEKGGDVDDPMPPVEPYHYGSHYSNSGTVLHFLVRLPPFTTMFLNYQDRNFDIPDRTFHSLLTTWRLSSFESTTDVKELIPEFFFLPEFLLNSEGFNFGHRQSGHLVNDVALPPWAQSDSRLFVLIHRQALESDLVSMAIHAWIDLVFGFKQKGKAAVEAINVFHPSTYFGIDTSTIEDKVQRRATETMIKTYGQTPRQLFKSPHPPRQQVSGSSEADVAGMVGAAGFLFNFKDNKDTVVDIKSVRSPLPQVEGLKWGNYVGSPVCPAPAVSWRQDHGAVVSSLVGLPTGEVCGLAPNFCLLVMYSKEKGVSAMNHTDILWSAILSWGHPDGIMRLKSRQSEPASNFFLCPPNDQVTCCASVTDCRLLFTGGTSGVVTAYPTRFTGNKPSEFEIVGSRVCLYGHTGPVSCLQVCRPYSIMVSGSQDGTAIIWDINRLSYVQSLNGHEGGVTAVAVSETSGDIATVCHPSATTSELSLWTINARPVGSVRCPSSIHCVTFSNAPEGISVNVVAAGLQDGSVRLWSTWDLSLVRDITLEQFSKPIISLTFTHDAQHLYVSTIDGTVFALCKKDQTKNKRPLFIPFLS</sequence>
<keyword evidence="7" id="KW-1185">Reference proteome</keyword>
<dbReference type="SUPFAM" id="SSF81837">
    <property type="entry name" value="BEACH domain"/>
    <property type="match status" value="1"/>
</dbReference>
<dbReference type="PROSITE" id="PS00678">
    <property type="entry name" value="WD_REPEATS_1"/>
    <property type="match status" value="1"/>
</dbReference>
<evidence type="ECO:0000313" key="7">
    <source>
        <dbReference type="Proteomes" id="UP000515135"/>
    </source>
</evidence>
<protein>
    <submittedName>
        <fullName evidence="8">Lysosomal-trafficking regulator-like</fullName>
    </submittedName>
</protein>
<evidence type="ECO:0000256" key="2">
    <source>
        <dbReference type="ARBA" id="ARBA00022737"/>
    </source>
</evidence>
<evidence type="ECO:0000256" key="1">
    <source>
        <dbReference type="ARBA" id="ARBA00022574"/>
    </source>
</evidence>
<feature type="domain" description="BEACH-type PH" evidence="6">
    <location>
        <begin position="3165"/>
        <end position="3272"/>
    </location>
</feature>
<dbReference type="Pfam" id="PF00400">
    <property type="entry name" value="WD40"/>
    <property type="match status" value="1"/>
</dbReference>
<feature type="compositionally biased region" description="Low complexity" evidence="4">
    <location>
        <begin position="954"/>
        <end position="977"/>
    </location>
</feature>
<proteinExistence type="predicted"/>
<accession>A0A6P4Z0Q4</accession>
<dbReference type="InterPro" id="IPR050865">
    <property type="entry name" value="BEACH_Domain"/>
</dbReference>
<feature type="region of interest" description="Disordered" evidence="4">
    <location>
        <begin position="2687"/>
        <end position="2731"/>
    </location>
</feature>
<dbReference type="InterPro" id="IPR011993">
    <property type="entry name" value="PH-like_dom_sf"/>
</dbReference>
<dbReference type="FunFam" id="1.10.1540.10:FF:000001">
    <property type="entry name" value="neurobeachin isoform X1"/>
    <property type="match status" value="1"/>
</dbReference>
<dbReference type="InterPro" id="IPR019775">
    <property type="entry name" value="WD40_repeat_CS"/>
</dbReference>
<dbReference type="GeneID" id="109470228"/>
<dbReference type="PROSITE" id="PS50082">
    <property type="entry name" value="WD_REPEATS_2"/>
    <property type="match status" value="1"/>
</dbReference>
<gene>
    <name evidence="8" type="primary">LOC109470228</name>
</gene>
<dbReference type="PANTHER" id="PTHR13743:SF86">
    <property type="entry name" value="LYSOSOMAL-TRAFFICKING REGULATOR"/>
    <property type="match status" value="1"/>
</dbReference>
<dbReference type="Proteomes" id="UP000515135">
    <property type="component" value="Unplaced"/>
</dbReference>
<feature type="region of interest" description="Disordered" evidence="4">
    <location>
        <begin position="1556"/>
        <end position="1601"/>
    </location>
</feature>
<dbReference type="Pfam" id="PF02138">
    <property type="entry name" value="Beach"/>
    <property type="match status" value="1"/>
</dbReference>
<dbReference type="InterPro" id="IPR036322">
    <property type="entry name" value="WD40_repeat_dom_sf"/>
</dbReference>
<dbReference type="InterPro" id="IPR016024">
    <property type="entry name" value="ARM-type_fold"/>
</dbReference>
<feature type="compositionally biased region" description="Basic and acidic residues" evidence="4">
    <location>
        <begin position="439"/>
        <end position="456"/>
    </location>
</feature>
<dbReference type="SUPFAM" id="SSF50978">
    <property type="entry name" value="WD40 repeat-like"/>
    <property type="match status" value="1"/>
</dbReference>
<feature type="compositionally biased region" description="Basic and acidic residues" evidence="4">
    <location>
        <begin position="1308"/>
        <end position="1318"/>
    </location>
</feature>
<dbReference type="OrthoDB" id="26681at2759"/>
<feature type="region of interest" description="Disordered" evidence="4">
    <location>
        <begin position="2341"/>
        <end position="2371"/>
    </location>
</feature>
<feature type="region of interest" description="Disordered" evidence="4">
    <location>
        <begin position="2292"/>
        <end position="2328"/>
    </location>
</feature>
<feature type="region of interest" description="Disordered" evidence="4">
    <location>
        <begin position="439"/>
        <end position="489"/>
    </location>
</feature>
<dbReference type="PANTHER" id="PTHR13743">
    <property type="entry name" value="BEIGE/BEACH-RELATED"/>
    <property type="match status" value="1"/>
</dbReference>
<dbReference type="PROSITE" id="PS51783">
    <property type="entry name" value="PH_BEACH"/>
    <property type="match status" value="1"/>
</dbReference>
<dbReference type="SUPFAM" id="SSF50729">
    <property type="entry name" value="PH domain-like"/>
    <property type="match status" value="1"/>
</dbReference>
<dbReference type="SMART" id="SM01026">
    <property type="entry name" value="Beach"/>
    <property type="match status" value="1"/>
</dbReference>
<feature type="region of interest" description="Disordered" evidence="4">
    <location>
        <begin position="1473"/>
        <end position="1524"/>
    </location>
</feature>
<evidence type="ECO:0000313" key="8">
    <source>
        <dbReference type="RefSeq" id="XP_019624632.1"/>
    </source>
</evidence>
<dbReference type="InterPro" id="IPR000409">
    <property type="entry name" value="BEACH_dom"/>
</dbReference>
<feature type="region of interest" description="Disordered" evidence="4">
    <location>
        <begin position="944"/>
        <end position="999"/>
    </location>
</feature>
<dbReference type="KEGG" id="bbel:109470228"/>
<dbReference type="Gene3D" id="1.10.1540.10">
    <property type="entry name" value="BEACH domain"/>
    <property type="match status" value="1"/>
</dbReference>
<dbReference type="Gene3D" id="2.30.29.30">
    <property type="entry name" value="Pleckstrin-homology domain (PH domain)/Phosphotyrosine-binding domain (PTB)"/>
    <property type="match status" value="1"/>
</dbReference>
<feature type="compositionally biased region" description="Polar residues" evidence="4">
    <location>
        <begin position="2300"/>
        <end position="2326"/>
    </location>
</feature>
<keyword evidence="1 3" id="KW-0853">WD repeat</keyword>
<evidence type="ECO:0000259" key="6">
    <source>
        <dbReference type="PROSITE" id="PS51783"/>
    </source>
</evidence>
<organism evidence="7 8">
    <name type="scientific">Branchiostoma belcheri</name>
    <name type="common">Amphioxus</name>
    <dbReference type="NCBI Taxonomy" id="7741"/>
    <lineage>
        <taxon>Eukaryota</taxon>
        <taxon>Metazoa</taxon>
        <taxon>Chordata</taxon>
        <taxon>Cephalochordata</taxon>
        <taxon>Leptocardii</taxon>
        <taxon>Amphioxiformes</taxon>
        <taxon>Branchiostomatidae</taxon>
        <taxon>Branchiostoma</taxon>
    </lineage>
</organism>
<evidence type="ECO:0000256" key="3">
    <source>
        <dbReference type="PROSITE-ProRule" id="PRU00221"/>
    </source>
</evidence>
<dbReference type="InterPro" id="IPR023362">
    <property type="entry name" value="PH-BEACH_dom"/>
</dbReference>
<feature type="compositionally biased region" description="Polar residues" evidence="4">
    <location>
        <begin position="457"/>
        <end position="489"/>
    </location>
</feature>
<dbReference type="Gene3D" id="2.130.10.10">
    <property type="entry name" value="YVTN repeat-like/Quinoprotein amine dehydrogenase"/>
    <property type="match status" value="1"/>
</dbReference>
<feature type="repeat" description="WD" evidence="3">
    <location>
        <begin position="3772"/>
        <end position="3813"/>
    </location>
</feature>
<dbReference type="InterPro" id="IPR015943">
    <property type="entry name" value="WD40/YVTN_repeat-like_dom_sf"/>
</dbReference>
<feature type="region of interest" description="Disordered" evidence="4">
    <location>
        <begin position="183"/>
        <end position="234"/>
    </location>
</feature>
<evidence type="ECO:0000256" key="4">
    <source>
        <dbReference type="SAM" id="MobiDB-lite"/>
    </source>
</evidence>
<dbReference type="CDD" id="cd06071">
    <property type="entry name" value="Beach"/>
    <property type="match status" value="1"/>
</dbReference>
<dbReference type="CDD" id="cd01201">
    <property type="entry name" value="PH_BEACH"/>
    <property type="match status" value="1"/>
</dbReference>
<feature type="compositionally biased region" description="Basic residues" evidence="4">
    <location>
        <begin position="192"/>
        <end position="205"/>
    </location>
</feature>